<evidence type="ECO:0000256" key="1">
    <source>
        <dbReference type="ARBA" id="ARBA00004141"/>
    </source>
</evidence>
<evidence type="ECO:0000256" key="8">
    <source>
        <dbReference type="ARBA" id="ARBA00023065"/>
    </source>
</evidence>
<sequence length="533" mass="61699">MTRRWESPVRDIHLTGEKEEEQKLNIEDGLVHGNAMWTRKPFKNSLYFRTVTMRWKARKIEPHLQIFLSFVLFLNDTASDNVIRYIVTHPKPSVRIKEIYSGRMTQFKKGNLHLLSEKEDRRGRAKMKDLVRNILRGIIVFVSTAIAFNQVIALIEEFRSVPISTLQEKKRMDRVRAPAFTFCPWPSVNAISWAKWKPGDDYSSGNSTFAELFEITSVAWNDMILNISRDFSDSQTNWSFVKRANGENIWEDSQGSQLIERTVFSYGDKDDILLAYYKCFTLLLNESIKTGANTSRYNYFQFDLSELEPCSYCDEKKFMEVYIHDQKEPFSSFLGAFAAEKITLYPDLAAHVQIRPEFWEQLDRKSDPCQKEENYSYMRCIENCFWEKVQSHKELPCLNPRLLPKEASLNISECKTVVDETTQFSILDQYLAKTDDLNCSCPVRCKYVDYRVTATTFNANWTGMYFSIPSMRVLHLKDTVKMNTLDLLSSLGGIVGICLGISIVSVLDLVLESFFFLWTAFKGKLGVSVDGKT</sequence>
<evidence type="ECO:0000256" key="4">
    <source>
        <dbReference type="ARBA" id="ARBA00022461"/>
    </source>
</evidence>
<evidence type="ECO:0000256" key="12">
    <source>
        <dbReference type="RuleBase" id="RU000679"/>
    </source>
</evidence>
<keyword evidence="7" id="KW-0915">Sodium</keyword>
<evidence type="ECO:0000256" key="6">
    <source>
        <dbReference type="ARBA" id="ARBA00022989"/>
    </source>
</evidence>
<comment type="similarity">
    <text evidence="2 12">Belongs to the amiloride-sensitive sodium channel (TC 1.A.6) family.</text>
</comment>
<keyword evidence="6 13" id="KW-1133">Transmembrane helix</keyword>
<name>A0A7R8X534_9CRUS</name>
<dbReference type="Proteomes" id="UP000677054">
    <property type="component" value="Unassembled WGS sequence"/>
</dbReference>
<evidence type="ECO:0000256" key="2">
    <source>
        <dbReference type="ARBA" id="ARBA00007193"/>
    </source>
</evidence>
<reference evidence="14" key="1">
    <citation type="submission" date="2020-11" db="EMBL/GenBank/DDBJ databases">
        <authorList>
            <person name="Tran Van P."/>
        </authorList>
    </citation>
    <scope>NUCLEOTIDE SEQUENCE</scope>
</reference>
<dbReference type="PANTHER" id="PTHR11690">
    <property type="entry name" value="AMILORIDE-SENSITIVE SODIUM CHANNEL-RELATED"/>
    <property type="match status" value="1"/>
</dbReference>
<protein>
    <submittedName>
        <fullName evidence="14">Uncharacterized protein</fullName>
    </submittedName>
</protein>
<evidence type="ECO:0000256" key="3">
    <source>
        <dbReference type="ARBA" id="ARBA00022448"/>
    </source>
</evidence>
<evidence type="ECO:0000256" key="9">
    <source>
        <dbReference type="ARBA" id="ARBA00023136"/>
    </source>
</evidence>
<keyword evidence="3 12" id="KW-0813">Transport</keyword>
<evidence type="ECO:0000313" key="15">
    <source>
        <dbReference type="Proteomes" id="UP000677054"/>
    </source>
</evidence>
<evidence type="ECO:0000256" key="5">
    <source>
        <dbReference type="ARBA" id="ARBA00022692"/>
    </source>
</evidence>
<dbReference type="Pfam" id="PF00858">
    <property type="entry name" value="ASC"/>
    <property type="match status" value="1"/>
</dbReference>
<evidence type="ECO:0000256" key="10">
    <source>
        <dbReference type="ARBA" id="ARBA00023201"/>
    </source>
</evidence>
<dbReference type="EMBL" id="LR899859">
    <property type="protein sequence ID" value="CAD7242956.1"/>
    <property type="molecule type" value="Genomic_DNA"/>
</dbReference>
<evidence type="ECO:0000256" key="11">
    <source>
        <dbReference type="ARBA" id="ARBA00023303"/>
    </source>
</evidence>
<keyword evidence="4 12" id="KW-0894">Sodium channel</keyword>
<dbReference type="AlphaFoldDB" id="A0A7R8X534"/>
<evidence type="ECO:0000256" key="7">
    <source>
        <dbReference type="ARBA" id="ARBA00023053"/>
    </source>
</evidence>
<dbReference type="InterPro" id="IPR001873">
    <property type="entry name" value="ENaC"/>
</dbReference>
<organism evidence="14">
    <name type="scientific">Darwinula stevensoni</name>
    <dbReference type="NCBI Taxonomy" id="69355"/>
    <lineage>
        <taxon>Eukaryota</taxon>
        <taxon>Metazoa</taxon>
        <taxon>Ecdysozoa</taxon>
        <taxon>Arthropoda</taxon>
        <taxon>Crustacea</taxon>
        <taxon>Oligostraca</taxon>
        <taxon>Ostracoda</taxon>
        <taxon>Podocopa</taxon>
        <taxon>Podocopida</taxon>
        <taxon>Darwinulocopina</taxon>
        <taxon>Darwinuloidea</taxon>
        <taxon>Darwinulidae</taxon>
        <taxon>Darwinula</taxon>
    </lineage>
</organism>
<keyword evidence="10 12" id="KW-0739">Sodium transport</keyword>
<keyword evidence="9 13" id="KW-0472">Membrane</keyword>
<feature type="transmembrane region" description="Helical" evidence="13">
    <location>
        <begin position="134"/>
        <end position="155"/>
    </location>
</feature>
<evidence type="ECO:0000256" key="13">
    <source>
        <dbReference type="SAM" id="Phobius"/>
    </source>
</evidence>
<dbReference type="GO" id="GO:0015280">
    <property type="term" value="F:ligand-gated sodium channel activity"/>
    <property type="evidence" value="ECO:0007669"/>
    <property type="project" value="TreeGrafter"/>
</dbReference>
<keyword evidence="8 12" id="KW-0406">Ion transport</keyword>
<dbReference type="GO" id="GO:0005886">
    <property type="term" value="C:plasma membrane"/>
    <property type="evidence" value="ECO:0007669"/>
    <property type="project" value="TreeGrafter"/>
</dbReference>
<keyword evidence="11 12" id="KW-0407">Ion channel</keyword>
<proteinExistence type="inferred from homology"/>
<keyword evidence="5 12" id="KW-0812">Transmembrane</keyword>
<comment type="subcellular location">
    <subcellularLocation>
        <location evidence="1">Membrane</location>
        <topology evidence="1">Multi-pass membrane protein</topology>
    </subcellularLocation>
</comment>
<keyword evidence="15" id="KW-1185">Reference proteome</keyword>
<gene>
    <name evidence="14" type="ORF">DSTB1V02_LOCUS2896</name>
</gene>
<evidence type="ECO:0000313" key="14">
    <source>
        <dbReference type="EMBL" id="CAD7242956.1"/>
    </source>
</evidence>
<dbReference type="EMBL" id="CAJPEV010000342">
    <property type="protein sequence ID" value="CAG0884228.1"/>
    <property type="molecule type" value="Genomic_DNA"/>
</dbReference>
<accession>A0A7R8X534</accession>
<dbReference type="OrthoDB" id="7386590at2759"/>